<accession>A0AAW4P8A8</accession>
<comment type="caution">
    <text evidence="7">The sequence shown here is derived from an EMBL/GenBank/DDBJ whole genome shotgun (WGS) entry which is preliminary data.</text>
</comment>
<evidence type="ECO:0000256" key="4">
    <source>
        <dbReference type="ARBA" id="ARBA00022989"/>
    </source>
</evidence>
<evidence type="ECO:0000313" key="7">
    <source>
        <dbReference type="EMBL" id="MBX0293905.1"/>
    </source>
</evidence>
<sequence length="164" mass="16909">MRYTATDFGHLIVRIALGLVIFVHGIGKLNLGPFASGGGVEGFAGFLASLGVPAPLLFAWLVTAVEVGGGLLVLLGLFARYAGVLIAADMFTAMFLVHLPNGFAVSNGGYELVLLLGLLGIGISLSGPGALSLEHALFDRELLPPRAAVFLETDSASGESERAT</sequence>
<organism evidence="7 8">
    <name type="scientific">Haloarcula nitratireducens</name>
    <dbReference type="NCBI Taxonomy" id="2487749"/>
    <lineage>
        <taxon>Archaea</taxon>
        <taxon>Methanobacteriati</taxon>
        <taxon>Methanobacteriota</taxon>
        <taxon>Stenosarchaea group</taxon>
        <taxon>Halobacteria</taxon>
        <taxon>Halobacteriales</taxon>
        <taxon>Haloarculaceae</taxon>
        <taxon>Haloarcula</taxon>
    </lineage>
</organism>
<keyword evidence="4 6" id="KW-1133">Transmembrane helix</keyword>
<gene>
    <name evidence="7" type="ORF">EGH23_03285</name>
</gene>
<dbReference type="InterPro" id="IPR032808">
    <property type="entry name" value="DoxX"/>
</dbReference>
<dbReference type="AlphaFoldDB" id="A0AAW4P8A8"/>
<keyword evidence="2" id="KW-1003">Cell membrane</keyword>
<evidence type="ECO:0000256" key="3">
    <source>
        <dbReference type="ARBA" id="ARBA00022692"/>
    </source>
</evidence>
<dbReference type="EMBL" id="RKLT01000001">
    <property type="protein sequence ID" value="MBX0293905.1"/>
    <property type="molecule type" value="Genomic_DNA"/>
</dbReference>
<dbReference type="Proteomes" id="UP001430455">
    <property type="component" value="Unassembled WGS sequence"/>
</dbReference>
<dbReference type="PANTHER" id="PTHR33452:SF1">
    <property type="entry name" value="INNER MEMBRANE PROTEIN YPHA-RELATED"/>
    <property type="match status" value="1"/>
</dbReference>
<dbReference type="Pfam" id="PF07681">
    <property type="entry name" value="DoxX"/>
    <property type="match status" value="1"/>
</dbReference>
<keyword evidence="5 6" id="KW-0472">Membrane</keyword>
<keyword evidence="3 6" id="KW-0812">Transmembrane</keyword>
<feature type="transmembrane region" description="Helical" evidence="6">
    <location>
        <begin position="12"/>
        <end position="31"/>
    </location>
</feature>
<dbReference type="GO" id="GO:0005886">
    <property type="term" value="C:plasma membrane"/>
    <property type="evidence" value="ECO:0007669"/>
    <property type="project" value="UniProtKB-SubCell"/>
</dbReference>
<comment type="subcellular location">
    <subcellularLocation>
        <location evidence="1">Cell membrane</location>
        <topology evidence="1">Multi-pass membrane protein</topology>
    </subcellularLocation>
</comment>
<keyword evidence="8" id="KW-1185">Reference proteome</keyword>
<proteinExistence type="predicted"/>
<evidence type="ECO:0000256" key="6">
    <source>
        <dbReference type="SAM" id="Phobius"/>
    </source>
</evidence>
<feature type="transmembrane region" description="Helical" evidence="6">
    <location>
        <begin position="112"/>
        <end position="133"/>
    </location>
</feature>
<feature type="transmembrane region" description="Helical" evidence="6">
    <location>
        <begin position="77"/>
        <end position="100"/>
    </location>
</feature>
<feature type="transmembrane region" description="Helical" evidence="6">
    <location>
        <begin position="43"/>
        <end position="65"/>
    </location>
</feature>
<dbReference type="RefSeq" id="WP_220578594.1">
    <property type="nucleotide sequence ID" value="NZ_RKLT01000001.1"/>
</dbReference>
<evidence type="ECO:0000256" key="2">
    <source>
        <dbReference type="ARBA" id="ARBA00022475"/>
    </source>
</evidence>
<dbReference type="InterPro" id="IPR051907">
    <property type="entry name" value="DoxX-like_oxidoreductase"/>
</dbReference>
<evidence type="ECO:0000256" key="5">
    <source>
        <dbReference type="ARBA" id="ARBA00023136"/>
    </source>
</evidence>
<protein>
    <submittedName>
        <fullName evidence="7">DoxX family protein</fullName>
    </submittedName>
</protein>
<evidence type="ECO:0000256" key="1">
    <source>
        <dbReference type="ARBA" id="ARBA00004651"/>
    </source>
</evidence>
<evidence type="ECO:0000313" key="8">
    <source>
        <dbReference type="Proteomes" id="UP001430455"/>
    </source>
</evidence>
<dbReference type="PANTHER" id="PTHR33452">
    <property type="entry name" value="OXIDOREDUCTASE CATD-RELATED"/>
    <property type="match status" value="1"/>
</dbReference>
<name>A0AAW4P8A8_9EURY</name>
<reference evidence="7 8" key="1">
    <citation type="submission" date="2021-06" db="EMBL/GenBank/DDBJ databases">
        <title>Halomicroarcula sp. a new haloarchaeum isolated from saline soil.</title>
        <authorList>
            <person name="Duran-Viseras A."/>
            <person name="Sanchez-Porro C."/>
            <person name="Ventosa A."/>
        </authorList>
    </citation>
    <scope>NUCLEOTIDE SEQUENCE [LARGE SCALE GENOMIC DNA]</scope>
    <source>
        <strain evidence="7 8">F27</strain>
    </source>
</reference>